<keyword evidence="1" id="KW-1133">Transmembrane helix</keyword>
<sequence>MSSWQFFRLNIIFPLIMVLLFLLDGNLTASLGNFLMRGSLHAVPMLTLIWFFYAIQFGVMDKMPFYAYVVTIGVLYDIFYTGILGTYTVAFLAGTFVMERLQPYFDSRMMSGLLLFLIGMLVYLAATYFAGKIIGVAHVSHLAFFIFLLLPTSVFNLILAALFYYPSWSLLQRLG</sequence>
<keyword evidence="3" id="KW-1185">Reference proteome</keyword>
<gene>
    <name evidence="2" type="primary">mreD</name>
    <name evidence="2" type="ORF">NFX39_04155</name>
</gene>
<keyword evidence="1" id="KW-0472">Membrane</keyword>
<proteinExistence type="predicted"/>
<feature type="transmembrane region" description="Helical" evidence="1">
    <location>
        <begin position="39"/>
        <end position="59"/>
    </location>
</feature>
<accession>A0ABT0ZQQ0</accession>
<feature type="transmembrane region" description="Helical" evidence="1">
    <location>
        <begin position="65"/>
        <end position="98"/>
    </location>
</feature>
<comment type="caution">
    <text evidence="2">The sequence shown here is derived from an EMBL/GenBank/DDBJ whole genome shotgun (WGS) entry which is preliminary data.</text>
</comment>
<keyword evidence="1" id="KW-0812">Transmembrane</keyword>
<protein>
    <submittedName>
        <fullName evidence="2">Rod shape-determining protein MreD</fullName>
    </submittedName>
</protein>
<feature type="transmembrane region" description="Helical" evidence="1">
    <location>
        <begin position="110"/>
        <end position="130"/>
    </location>
</feature>
<organism evidence="2 3">
    <name type="scientific">Fructobacillus apis</name>
    <dbReference type="NCBI Taxonomy" id="2935017"/>
    <lineage>
        <taxon>Bacteria</taxon>
        <taxon>Bacillati</taxon>
        <taxon>Bacillota</taxon>
        <taxon>Bacilli</taxon>
        <taxon>Lactobacillales</taxon>
        <taxon>Lactobacillaceae</taxon>
        <taxon>Fructobacillus</taxon>
    </lineage>
</organism>
<feature type="transmembrane region" description="Helical" evidence="1">
    <location>
        <begin position="6"/>
        <end position="27"/>
    </location>
</feature>
<evidence type="ECO:0000313" key="2">
    <source>
        <dbReference type="EMBL" id="MCO0832283.1"/>
    </source>
</evidence>
<evidence type="ECO:0000313" key="3">
    <source>
        <dbReference type="Proteomes" id="UP001523234"/>
    </source>
</evidence>
<name>A0ABT0ZQQ0_9LACO</name>
<dbReference type="RefSeq" id="WP_252443297.1">
    <property type="nucleotide sequence ID" value="NZ_JAMWYK010000003.1"/>
</dbReference>
<evidence type="ECO:0000256" key="1">
    <source>
        <dbReference type="SAM" id="Phobius"/>
    </source>
</evidence>
<reference evidence="2 3" key="1">
    <citation type="submission" date="2022-06" db="EMBL/GenBank/DDBJ databases">
        <title>Fructobacillus taiwanensis sp. nov., isolated from the honeybee.</title>
        <authorList>
            <person name="Chen Y.-S."/>
            <person name="Wang L.-T."/>
            <person name="Lee Y.-S."/>
            <person name="Chang Y.-C."/>
            <person name="Wu H.-C."/>
            <person name="Liao C.-Y."/>
            <person name="Chen W.-H."/>
            <person name="Deng J.-N."/>
            <person name="Wang Y.-H."/>
        </authorList>
    </citation>
    <scope>NUCLEOTIDE SEQUENCE [LARGE SCALE GENOMIC DNA]</scope>
    <source>
        <strain evidence="2 3">W13</strain>
    </source>
</reference>
<feature type="transmembrane region" description="Helical" evidence="1">
    <location>
        <begin position="142"/>
        <end position="165"/>
    </location>
</feature>
<dbReference type="Proteomes" id="UP001523234">
    <property type="component" value="Unassembled WGS sequence"/>
</dbReference>
<dbReference type="EMBL" id="JAMWYK010000003">
    <property type="protein sequence ID" value="MCO0832283.1"/>
    <property type="molecule type" value="Genomic_DNA"/>
</dbReference>